<feature type="transmembrane region" description="Helical" evidence="1">
    <location>
        <begin position="125"/>
        <end position="150"/>
    </location>
</feature>
<feature type="transmembrane region" description="Helical" evidence="1">
    <location>
        <begin position="309"/>
        <end position="329"/>
    </location>
</feature>
<reference evidence="2 3" key="1">
    <citation type="submission" date="2017-10" db="EMBL/GenBank/DDBJ databases">
        <title>Sequencing the genomes of 1000 actinobacteria strains.</title>
        <authorList>
            <person name="Klenk H.-P."/>
        </authorList>
    </citation>
    <scope>NUCLEOTIDE SEQUENCE [LARGE SCALE GENOMIC DNA]</scope>
    <source>
        <strain evidence="2 3">DSM 21574</strain>
    </source>
</reference>
<dbReference type="AlphaFoldDB" id="A0A2A9EGN2"/>
<feature type="transmembrane region" description="Helical" evidence="1">
    <location>
        <begin position="210"/>
        <end position="229"/>
    </location>
</feature>
<feature type="transmembrane region" description="Helical" evidence="1">
    <location>
        <begin position="96"/>
        <end position="119"/>
    </location>
</feature>
<evidence type="ECO:0008006" key="4">
    <source>
        <dbReference type="Google" id="ProtNLM"/>
    </source>
</evidence>
<feature type="transmembrane region" description="Helical" evidence="1">
    <location>
        <begin position="186"/>
        <end position="203"/>
    </location>
</feature>
<dbReference type="EMBL" id="PDJH01000001">
    <property type="protein sequence ID" value="PFG37380.1"/>
    <property type="molecule type" value="Genomic_DNA"/>
</dbReference>
<keyword evidence="3" id="KW-1185">Reference proteome</keyword>
<comment type="caution">
    <text evidence="2">The sequence shown here is derived from an EMBL/GenBank/DDBJ whole genome shotgun (WGS) entry which is preliminary data.</text>
</comment>
<proteinExistence type="predicted"/>
<protein>
    <recommendedName>
        <fullName evidence="4">O-antigen/teichoic acid export membrane protein</fullName>
    </recommendedName>
</protein>
<keyword evidence="1" id="KW-1133">Transmembrane helix</keyword>
<feature type="transmembrane region" description="Helical" evidence="1">
    <location>
        <begin position="35"/>
        <end position="52"/>
    </location>
</feature>
<accession>A0A2A9EGN2</accession>
<keyword evidence="1" id="KW-0812">Transmembrane</keyword>
<sequence length="423" mass="44774">MTARADDEGKLSTLRRAIGARLPVRWQTLRSGSSGLLAQCLAFCASILPVLLHRTDALIFVVAATAVIATCIPLITGAMSYQLPTEPDDSIASRRLLGALISGVPLSGLVAIVYGAVYGTSHADSALLVIASVWCAAYGQAAFVISLAWYTRKGAYGEAMNARLLYGCSAFLFTLFVTVLDAPPSMYLVANGAAYLAALLFIGRRHGRMVVTLVLDAWPLLAIGLSGLWNARRLVVGLTFGTLASQAGGMIAPALGWMAGPWSAAMRIVSGFQTLGWQTIGTKLDIWVARAVRDKDAIRVGRSIRNSTVVGLAISVVGALVALAFAFFALETDRSIRELTILATAVALFALGNIALATVGRVLAFLGRDRARFVWEAARLLATLAVVLLGGPSFTLLGLAIVVMLSYLVHAALVRQAIREMIS</sequence>
<name>A0A2A9EGN2_9MICO</name>
<keyword evidence="1" id="KW-0472">Membrane</keyword>
<feature type="transmembrane region" description="Helical" evidence="1">
    <location>
        <begin position="162"/>
        <end position="180"/>
    </location>
</feature>
<dbReference type="Proteomes" id="UP000221394">
    <property type="component" value="Unassembled WGS sequence"/>
</dbReference>
<feature type="transmembrane region" description="Helical" evidence="1">
    <location>
        <begin position="341"/>
        <end position="366"/>
    </location>
</feature>
<evidence type="ECO:0000256" key="1">
    <source>
        <dbReference type="SAM" id="Phobius"/>
    </source>
</evidence>
<feature type="transmembrane region" description="Helical" evidence="1">
    <location>
        <begin position="235"/>
        <end position="257"/>
    </location>
</feature>
<gene>
    <name evidence="2" type="ORF">ATL41_2139</name>
</gene>
<evidence type="ECO:0000313" key="3">
    <source>
        <dbReference type="Proteomes" id="UP000221394"/>
    </source>
</evidence>
<feature type="transmembrane region" description="Helical" evidence="1">
    <location>
        <begin position="58"/>
        <end position="75"/>
    </location>
</feature>
<organism evidence="2 3">
    <name type="scientific">Flavimobilis soli</name>
    <dbReference type="NCBI Taxonomy" id="442709"/>
    <lineage>
        <taxon>Bacteria</taxon>
        <taxon>Bacillati</taxon>
        <taxon>Actinomycetota</taxon>
        <taxon>Actinomycetes</taxon>
        <taxon>Micrococcales</taxon>
        <taxon>Jonesiaceae</taxon>
        <taxon>Flavimobilis</taxon>
    </lineage>
</organism>
<evidence type="ECO:0000313" key="2">
    <source>
        <dbReference type="EMBL" id="PFG37380.1"/>
    </source>
</evidence>